<name>A0A1H7TWP3_STIAU</name>
<protein>
    <submittedName>
        <fullName evidence="1">Uncharacterized protein</fullName>
    </submittedName>
</protein>
<gene>
    <name evidence="1" type="ORF">SAMN05444354_109205</name>
</gene>
<dbReference type="OrthoDB" id="5416493at2"/>
<proteinExistence type="predicted"/>
<dbReference type="EMBL" id="FOAP01000009">
    <property type="protein sequence ID" value="SEL89302.1"/>
    <property type="molecule type" value="Genomic_DNA"/>
</dbReference>
<dbReference type="AlphaFoldDB" id="A0A1H7TWP3"/>
<evidence type="ECO:0000313" key="2">
    <source>
        <dbReference type="Proteomes" id="UP000182719"/>
    </source>
</evidence>
<sequence>MPRFVRSMDVQQGFNAKQSSRAKVGFITELKIGDVELAGTESAVKEPEQGKTLEKVVGVMSEYAWDTGPTDAMYLSAQISTANKQLLSGAMLSSLTNIEVSFKYVIYEYDPVQKKYFKSNFSDAALKGILEKRGEDLVLDVAEEPSTEVQEPKNFTLSLGIKAQSEQTINLAASAGAPVVKNWGVGKAS</sequence>
<evidence type="ECO:0000313" key="1">
    <source>
        <dbReference type="EMBL" id="SEL89302.1"/>
    </source>
</evidence>
<accession>A0A1H7TWP3</accession>
<organism evidence="1 2">
    <name type="scientific">Stigmatella aurantiaca</name>
    <dbReference type="NCBI Taxonomy" id="41"/>
    <lineage>
        <taxon>Bacteria</taxon>
        <taxon>Pseudomonadati</taxon>
        <taxon>Myxococcota</taxon>
        <taxon>Myxococcia</taxon>
        <taxon>Myxococcales</taxon>
        <taxon>Cystobacterineae</taxon>
        <taxon>Archangiaceae</taxon>
        <taxon>Stigmatella</taxon>
    </lineage>
</organism>
<dbReference type="RefSeq" id="WP_075007882.1">
    <property type="nucleotide sequence ID" value="NZ_FOAP01000009.1"/>
</dbReference>
<dbReference type="Proteomes" id="UP000182719">
    <property type="component" value="Unassembled WGS sequence"/>
</dbReference>
<keyword evidence="2" id="KW-1185">Reference proteome</keyword>
<reference evidence="2" key="1">
    <citation type="submission" date="2016-10" db="EMBL/GenBank/DDBJ databases">
        <authorList>
            <person name="Varghese N."/>
            <person name="Submissions S."/>
        </authorList>
    </citation>
    <scope>NUCLEOTIDE SEQUENCE [LARGE SCALE GENOMIC DNA]</scope>
    <source>
        <strain evidence="2">DSM 17044</strain>
    </source>
</reference>